<dbReference type="EMBL" id="JAMOIL010000005">
    <property type="protein sequence ID" value="MCM0619772.1"/>
    <property type="molecule type" value="Genomic_DNA"/>
</dbReference>
<dbReference type="InterPro" id="IPR034193">
    <property type="entry name" value="PCSK9_ProteinaseK-like"/>
</dbReference>
<proteinExistence type="inferred from homology"/>
<dbReference type="InterPro" id="IPR022398">
    <property type="entry name" value="Peptidase_S8_His-AS"/>
</dbReference>
<dbReference type="PANTHER" id="PTHR43806">
    <property type="entry name" value="PEPTIDASE S8"/>
    <property type="match status" value="1"/>
</dbReference>
<feature type="active site" description="Charge relay system" evidence="5 6">
    <location>
        <position position="374"/>
    </location>
</feature>
<protein>
    <submittedName>
        <fullName evidence="12">S8 family peptidase</fullName>
    </submittedName>
</protein>
<evidence type="ECO:0000313" key="12">
    <source>
        <dbReference type="EMBL" id="MCM0619772.1"/>
    </source>
</evidence>
<evidence type="ECO:0000256" key="3">
    <source>
        <dbReference type="ARBA" id="ARBA00022801"/>
    </source>
</evidence>
<evidence type="ECO:0000256" key="1">
    <source>
        <dbReference type="ARBA" id="ARBA00011073"/>
    </source>
</evidence>
<name>A0A9X2D6I9_9ACTN</name>
<feature type="region of interest" description="Disordered" evidence="8">
    <location>
        <begin position="40"/>
        <end position="67"/>
    </location>
</feature>
<feature type="active site" description="Charge relay system" evidence="5 6">
    <location>
        <position position="221"/>
    </location>
</feature>
<dbReference type="PROSITE" id="PS51318">
    <property type="entry name" value="TAT"/>
    <property type="match status" value="1"/>
</dbReference>
<comment type="caution">
    <text evidence="12">The sequence shown here is derived from an EMBL/GenBank/DDBJ whole genome shotgun (WGS) entry which is preliminary data.</text>
</comment>
<evidence type="ECO:0000256" key="8">
    <source>
        <dbReference type="SAM" id="MobiDB-lite"/>
    </source>
</evidence>
<dbReference type="Gene3D" id="3.30.70.80">
    <property type="entry name" value="Peptidase S8 propeptide/proteinase inhibitor I9"/>
    <property type="match status" value="1"/>
</dbReference>
<evidence type="ECO:0000259" key="10">
    <source>
        <dbReference type="Pfam" id="PF00082"/>
    </source>
</evidence>
<dbReference type="InterPro" id="IPR023828">
    <property type="entry name" value="Peptidase_S8_Ser-AS"/>
</dbReference>
<keyword evidence="9" id="KW-0732">Signal</keyword>
<keyword evidence="4 6" id="KW-0720">Serine protease</keyword>
<dbReference type="AlphaFoldDB" id="A0A9X2D6I9"/>
<dbReference type="PROSITE" id="PS00137">
    <property type="entry name" value="SUBTILASE_HIS"/>
    <property type="match status" value="1"/>
</dbReference>
<dbReference type="InterPro" id="IPR006311">
    <property type="entry name" value="TAT_signal"/>
</dbReference>
<reference evidence="12" key="1">
    <citation type="submission" date="2022-05" db="EMBL/GenBank/DDBJ databases">
        <authorList>
            <person name="Tuo L."/>
        </authorList>
    </citation>
    <scope>NUCLEOTIDE SEQUENCE</scope>
    <source>
        <strain evidence="12">BSK12Z-4</strain>
    </source>
</reference>
<dbReference type="FunFam" id="3.40.50.200:FF:000014">
    <property type="entry name" value="Proteinase K"/>
    <property type="match status" value="1"/>
</dbReference>
<evidence type="ECO:0000256" key="2">
    <source>
        <dbReference type="ARBA" id="ARBA00022670"/>
    </source>
</evidence>
<dbReference type="Pfam" id="PF00082">
    <property type="entry name" value="Peptidase_S8"/>
    <property type="match status" value="1"/>
</dbReference>
<dbReference type="PRINTS" id="PR00723">
    <property type="entry name" value="SUBTILISIN"/>
</dbReference>
<dbReference type="PROSITE" id="PS00138">
    <property type="entry name" value="SUBTILASE_SER"/>
    <property type="match status" value="1"/>
</dbReference>
<feature type="active site" description="Charge relay system" evidence="5 6">
    <location>
        <position position="188"/>
    </location>
</feature>
<gene>
    <name evidence="12" type="ORF">M8330_05625</name>
</gene>
<dbReference type="InterPro" id="IPR015500">
    <property type="entry name" value="Peptidase_S8_subtilisin-rel"/>
</dbReference>
<organism evidence="12 13">
    <name type="scientific">Nocardioides bruguierae</name>
    <dbReference type="NCBI Taxonomy" id="2945102"/>
    <lineage>
        <taxon>Bacteria</taxon>
        <taxon>Bacillati</taxon>
        <taxon>Actinomycetota</taxon>
        <taxon>Actinomycetes</taxon>
        <taxon>Propionibacteriales</taxon>
        <taxon>Nocardioidaceae</taxon>
        <taxon>Nocardioides</taxon>
    </lineage>
</organism>
<dbReference type="InterPro" id="IPR036852">
    <property type="entry name" value="Peptidase_S8/S53_dom_sf"/>
</dbReference>
<evidence type="ECO:0000256" key="7">
    <source>
        <dbReference type="RuleBase" id="RU003355"/>
    </source>
</evidence>
<evidence type="ECO:0000256" key="5">
    <source>
        <dbReference type="PIRSR" id="PIRSR615500-1"/>
    </source>
</evidence>
<feature type="domain" description="Peptidase S8/S53" evidence="10">
    <location>
        <begin position="179"/>
        <end position="415"/>
    </location>
</feature>
<feature type="domain" description="Inhibitor I9" evidence="11">
    <location>
        <begin position="81"/>
        <end position="147"/>
    </location>
</feature>
<evidence type="ECO:0000313" key="13">
    <source>
        <dbReference type="Proteomes" id="UP001139485"/>
    </source>
</evidence>
<dbReference type="PROSITE" id="PS00136">
    <property type="entry name" value="SUBTILASE_ASP"/>
    <property type="match status" value="1"/>
</dbReference>
<evidence type="ECO:0000256" key="6">
    <source>
        <dbReference type="PROSITE-ProRule" id="PRU01240"/>
    </source>
</evidence>
<dbReference type="RefSeq" id="WP_250826528.1">
    <property type="nucleotide sequence ID" value="NZ_JAMOIL010000005.1"/>
</dbReference>
<dbReference type="SUPFAM" id="SSF54897">
    <property type="entry name" value="Protease propeptides/inhibitors"/>
    <property type="match status" value="1"/>
</dbReference>
<evidence type="ECO:0000259" key="11">
    <source>
        <dbReference type="Pfam" id="PF05922"/>
    </source>
</evidence>
<dbReference type="GO" id="GO:0006508">
    <property type="term" value="P:proteolysis"/>
    <property type="evidence" value="ECO:0007669"/>
    <property type="project" value="UniProtKB-KW"/>
</dbReference>
<feature type="signal peptide" evidence="9">
    <location>
        <begin position="1"/>
        <end position="39"/>
    </location>
</feature>
<dbReference type="GO" id="GO:0004252">
    <property type="term" value="F:serine-type endopeptidase activity"/>
    <property type="evidence" value="ECO:0007669"/>
    <property type="project" value="UniProtKB-UniRule"/>
</dbReference>
<dbReference type="InterPro" id="IPR023827">
    <property type="entry name" value="Peptidase_S8_Asp-AS"/>
</dbReference>
<dbReference type="GO" id="GO:0005615">
    <property type="term" value="C:extracellular space"/>
    <property type="evidence" value="ECO:0007669"/>
    <property type="project" value="TreeGrafter"/>
</dbReference>
<dbReference type="PROSITE" id="PS51892">
    <property type="entry name" value="SUBTILASE"/>
    <property type="match status" value="1"/>
</dbReference>
<dbReference type="SUPFAM" id="SSF52743">
    <property type="entry name" value="Subtilisin-like"/>
    <property type="match status" value="1"/>
</dbReference>
<comment type="similarity">
    <text evidence="1 6 7">Belongs to the peptidase S8 family.</text>
</comment>
<dbReference type="Proteomes" id="UP001139485">
    <property type="component" value="Unassembled WGS sequence"/>
</dbReference>
<keyword evidence="2 6" id="KW-0645">Protease</keyword>
<keyword evidence="3 6" id="KW-0378">Hydrolase</keyword>
<dbReference type="InterPro" id="IPR010259">
    <property type="entry name" value="S8pro/Inhibitor_I9"/>
</dbReference>
<sequence length="589" mass="59195">MTDRTTRATRRRRALGTAATAALLTTSVAALSGLGTAQAADAGTDKADGQKSGQRTPATAERSDKAPLVGANRSGVIDGDYIVVLKDGATTKQLRATRGQAVARGAEVSDTFRTVADGFSATLTGEALTRMRNNPNVAYVEADREISIDATQSGATWGLDRIDQDSLPLDGTYTYDATGAGVKAYIIDTGVLSSHSQFSGRVVSGYTAISDGNGTTDCNGHGTHVAGTVGGSTYGVAKGVTIVPVRVLDCSGSGTTSGVIAGVDWVTSNHTSGPAVANMSLGGGVSTTLDNAVAASISDGVTYAVAAGNESTNACNGSPARVSSAITVGATTSSDSLASYSNYGSCVDILAPGSSITSAWYTSNTATNTISGTSMATPHVAGVAALYLEDHTSASPSTVTNALLGAATPNKISGVNGSPNLLLSNDFTGSGGGTDPVDPPTGSNLLLNPGFESGNVSWTASSGVITSSTSAPAATGSYKAWLNGYGSSHTDTLSQTVTIPSGTSASLSFKLYVSSSETTTSTAYDKLTVKAGSTTLATYSNLNETSGYVTKTLNMSSFTGKTVTISFTGVEDSSLATSFVIDDTSLTVG</sequence>
<dbReference type="Gene3D" id="3.40.50.200">
    <property type="entry name" value="Peptidase S8/S53 domain"/>
    <property type="match status" value="1"/>
</dbReference>
<evidence type="ECO:0000256" key="4">
    <source>
        <dbReference type="ARBA" id="ARBA00022825"/>
    </source>
</evidence>
<dbReference type="InterPro" id="IPR037045">
    <property type="entry name" value="S8pro/Inhibitor_I9_sf"/>
</dbReference>
<dbReference type="InterPro" id="IPR000209">
    <property type="entry name" value="Peptidase_S8/S53_dom"/>
</dbReference>
<keyword evidence="13" id="KW-1185">Reference proteome</keyword>
<feature type="chain" id="PRO_5040739731" evidence="9">
    <location>
        <begin position="40"/>
        <end position="589"/>
    </location>
</feature>
<dbReference type="PANTHER" id="PTHR43806:SF11">
    <property type="entry name" value="CEREVISIN-RELATED"/>
    <property type="match status" value="1"/>
</dbReference>
<dbReference type="Gene3D" id="2.60.120.260">
    <property type="entry name" value="Galactose-binding domain-like"/>
    <property type="match status" value="1"/>
</dbReference>
<dbReference type="CDD" id="cd04077">
    <property type="entry name" value="Peptidases_S8_PCSK9_ProteinaseK_like"/>
    <property type="match status" value="1"/>
</dbReference>
<accession>A0A9X2D6I9</accession>
<evidence type="ECO:0000256" key="9">
    <source>
        <dbReference type="SAM" id="SignalP"/>
    </source>
</evidence>
<dbReference type="InterPro" id="IPR050131">
    <property type="entry name" value="Peptidase_S8_subtilisin-like"/>
</dbReference>
<dbReference type="Pfam" id="PF05922">
    <property type="entry name" value="Inhibitor_I9"/>
    <property type="match status" value="1"/>
</dbReference>